<protein>
    <submittedName>
        <fullName evidence="1">Uncharacterized protein</fullName>
    </submittedName>
</protein>
<dbReference type="Proteomes" id="UP000563094">
    <property type="component" value="Unassembled WGS sequence"/>
</dbReference>
<proteinExistence type="predicted"/>
<keyword evidence="2" id="KW-1185">Reference proteome</keyword>
<accession>A0A839GPP4</accession>
<comment type="caution">
    <text evidence="1">The sequence shown here is derived from an EMBL/GenBank/DDBJ whole genome shotgun (WGS) entry which is preliminary data.</text>
</comment>
<sequence length="97" mass="11296">MLSGLPEKARPQVRGILTLQIMVEENGSSCLVSLRNETNYTTRKWHLPENISHRLTWHHVKKKVSVVLAVKFSEKGAQFLRYGIEGLNREWKPIKTW</sequence>
<dbReference type="AlphaFoldDB" id="A0A839GPP4"/>
<evidence type="ECO:0000313" key="2">
    <source>
        <dbReference type="Proteomes" id="UP000563094"/>
    </source>
</evidence>
<evidence type="ECO:0000313" key="1">
    <source>
        <dbReference type="EMBL" id="MBA9078759.1"/>
    </source>
</evidence>
<dbReference type="EMBL" id="JACJIQ010000015">
    <property type="protein sequence ID" value="MBA9078759.1"/>
    <property type="molecule type" value="Genomic_DNA"/>
</dbReference>
<gene>
    <name evidence="1" type="ORF">FHS90_003489</name>
</gene>
<organism evidence="1 2">
    <name type="scientific">Rufibacter quisquiliarum</name>
    <dbReference type="NCBI Taxonomy" id="1549639"/>
    <lineage>
        <taxon>Bacteria</taxon>
        <taxon>Pseudomonadati</taxon>
        <taxon>Bacteroidota</taxon>
        <taxon>Cytophagia</taxon>
        <taxon>Cytophagales</taxon>
        <taxon>Hymenobacteraceae</taxon>
        <taxon>Rufibacter</taxon>
    </lineage>
</organism>
<reference evidence="1 2" key="1">
    <citation type="submission" date="2020-08" db="EMBL/GenBank/DDBJ databases">
        <title>Genomic Encyclopedia of Type Strains, Phase IV (KMG-IV): sequencing the most valuable type-strain genomes for metagenomic binning, comparative biology and taxonomic classification.</title>
        <authorList>
            <person name="Goeker M."/>
        </authorList>
    </citation>
    <scope>NUCLEOTIDE SEQUENCE [LARGE SCALE GENOMIC DNA]</scope>
    <source>
        <strain evidence="1 2">DSM 29854</strain>
    </source>
</reference>
<name>A0A839GPP4_9BACT</name>
<dbReference type="RefSeq" id="WP_182513879.1">
    <property type="nucleotide sequence ID" value="NZ_JACJIQ010000015.1"/>
</dbReference>